<feature type="domain" description="CheB-type methylesterase" evidence="7">
    <location>
        <begin position="161"/>
        <end position="353"/>
    </location>
</feature>
<evidence type="ECO:0000256" key="1">
    <source>
        <dbReference type="ARBA" id="ARBA00022801"/>
    </source>
</evidence>
<dbReference type="EC" id="3.1.1.61" evidence="3"/>
<comment type="caution">
    <text evidence="8">The sequence shown here is derived from an EMBL/GenBank/DDBJ whole genome shotgun (WGS) entry which is preliminary data.</text>
</comment>
<dbReference type="GO" id="GO:0005737">
    <property type="term" value="C:cytoplasm"/>
    <property type="evidence" value="ECO:0007669"/>
    <property type="project" value="UniProtKB-SubCell"/>
</dbReference>
<dbReference type="InterPro" id="IPR008248">
    <property type="entry name" value="CheB-like"/>
</dbReference>
<evidence type="ECO:0000256" key="4">
    <source>
        <dbReference type="PROSITE-ProRule" id="PRU00050"/>
    </source>
</evidence>
<dbReference type="InterPro" id="IPR000673">
    <property type="entry name" value="Sig_transdc_resp-reg_Me-estase"/>
</dbReference>
<gene>
    <name evidence="3" type="primary">cheB</name>
    <name evidence="8" type="ORF">KCX74_02195</name>
</gene>
<dbReference type="NCBIfam" id="NF001965">
    <property type="entry name" value="PRK00742.1"/>
    <property type="match status" value="1"/>
</dbReference>
<dbReference type="InterPro" id="IPR011006">
    <property type="entry name" value="CheY-like_superfamily"/>
</dbReference>
<name>A0A941DTH0_9BACI</name>
<dbReference type="PANTHER" id="PTHR42872">
    <property type="entry name" value="PROTEIN-GLUTAMATE METHYLESTERASE/PROTEIN-GLUTAMINE GLUTAMINASE"/>
    <property type="match status" value="1"/>
</dbReference>
<dbReference type="InterPro" id="IPR035909">
    <property type="entry name" value="CheB_C"/>
</dbReference>
<dbReference type="Gene3D" id="3.40.50.2300">
    <property type="match status" value="1"/>
</dbReference>
<dbReference type="GO" id="GO:0006935">
    <property type="term" value="P:chemotaxis"/>
    <property type="evidence" value="ECO:0007669"/>
    <property type="project" value="UniProtKB-UniRule"/>
</dbReference>
<dbReference type="GO" id="GO:0000156">
    <property type="term" value="F:phosphorelay response regulator activity"/>
    <property type="evidence" value="ECO:0007669"/>
    <property type="project" value="InterPro"/>
</dbReference>
<sequence length="353" mass="37950">MSKIRVIIIDDSAFMRKVISDILTSDNRMEVIATARNGEDGINKVKKLQPDVVTLDIHMPIMDGITALRELMNSNPIPVVMLSSAASEDTTIKTVQAISSGAVDFITKPSGPISIDIETMKQEIISKVITASKVRLPLQQQEERAKEKPPSLPTGHARALTKFAQSIVAIGTSTGGPRALQQIITRLPKNIKAPVFIVQHMPAGFTKSLAERLNQKSQVTVKEAIHGEIVKNGTVYIAPGDLHMKLKSIGTSVAIELTKEKAVNGHRPSVDVLFTSLANVKHVNKLAVVLTGMGSDGSNGIKALKAGDKDTVVIAESEESAVVYGMPKAAVRTNLVTKEVVLSDISDFITKLL</sequence>
<evidence type="ECO:0000256" key="2">
    <source>
        <dbReference type="ARBA" id="ARBA00048267"/>
    </source>
</evidence>
<feature type="active site" evidence="3 4">
    <location>
        <position position="200"/>
    </location>
</feature>
<comment type="subcellular location">
    <subcellularLocation>
        <location evidence="3">Cytoplasm</location>
    </subcellularLocation>
</comment>
<dbReference type="PROSITE" id="PS50110">
    <property type="entry name" value="RESPONSE_REGULATORY"/>
    <property type="match status" value="1"/>
</dbReference>
<keyword evidence="1 3" id="KW-0378">Hydrolase</keyword>
<dbReference type="EMBL" id="JAGSOT010000004">
    <property type="protein sequence ID" value="MBR7794849.1"/>
    <property type="molecule type" value="Genomic_DNA"/>
</dbReference>
<dbReference type="Proteomes" id="UP000675284">
    <property type="component" value="Unassembled WGS sequence"/>
</dbReference>
<dbReference type="CDD" id="cd16432">
    <property type="entry name" value="CheB_Rec"/>
    <property type="match status" value="1"/>
</dbReference>
<keyword evidence="3" id="KW-0963">Cytoplasm</keyword>
<dbReference type="Pfam" id="PF00072">
    <property type="entry name" value="Response_reg"/>
    <property type="match status" value="1"/>
</dbReference>
<proteinExistence type="inferred from homology"/>
<comment type="catalytic activity">
    <reaction evidence="2 3">
        <text>[protein]-L-glutamate 5-O-methyl ester + H2O = L-glutamyl-[protein] + methanol + H(+)</text>
        <dbReference type="Rhea" id="RHEA:23236"/>
        <dbReference type="Rhea" id="RHEA-COMP:10208"/>
        <dbReference type="Rhea" id="RHEA-COMP:10311"/>
        <dbReference type="ChEBI" id="CHEBI:15377"/>
        <dbReference type="ChEBI" id="CHEBI:15378"/>
        <dbReference type="ChEBI" id="CHEBI:17790"/>
        <dbReference type="ChEBI" id="CHEBI:29973"/>
        <dbReference type="ChEBI" id="CHEBI:82795"/>
        <dbReference type="EC" id="3.1.1.61"/>
    </reaction>
</comment>
<evidence type="ECO:0000256" key="5">
    <source>
        <dbReference type="PROSITE-ProRule" id="PRU00169"/>
    </source>
</evidence>
<dbReference type="SMART" id="SM00448">
    <property type="entry name" value="REC"/>
    <property type="match status" value="1"/>
</dbReference>
<feature type="modified residue" description="4-aspartylphosphate" evidence="3 5">
    <location>
        <position position="56"/>
    </location>
</feature>
<dbReference type="SUPFAM" id="SSF52172">
    <property type="entry name" value="CheY-like"/>
    <property type="match status" value="1"/>
</dbReference>
<evidence type="ECO:0000259" key="6">
    <source>
        <dbReference type="PROSITE" id="PS50110"/>
    </source>
</evidence>
<dbReference type="PANTHER" id="PTHR42872:SF3">
    <property type="entry name" value="PROTEIN-GLUTAMATE METHYLESTERASE_PROTEIN-GLUTAMINE GLUTAMINASE 1"/>
    <property type="match status" value="1"/>
</dbReference>
<comment type="similarity">
    <text evidence="3">Belongs to the CheB family.</text>
</comment>
<evidence type="ECO:0000313" key="8">
    <source>
        <dbReference type="EMBL" id="MBR7794849.1"/>
    </source>
</evidence>
<comment type="catalytic activity">
    <reaction evidence="3">
        <text>L-glutaminyl-[protein] + H2O = L-glutamyl-[protein] + NH4(+)</text>
        <dbReference type="Rhea" id="RHEA:16441"/>
        <dbReference type="Rhea" id="RHEA-COMP:10207"/>
        <dbReference type="Rhea" id="RHEA-COMP:10208"/>
        <dbReference type="ChEBI" id="CHEBI:15377"/>
        <dbReference type="ChEBI" id="CHEBI:28938"/>
        <dbReference type="ChEBI" id="CHEBI:29973"/>
        <dbReference type="ChEBI" id="CHEBI:30011"/>
        <dbReference type="EC" id="3.5.1.44"/>
    </reaction>
</comment>
<feature type="active site" evidence="3 4">
    <location>
        <position position="173"/>
    </location>
</feature>
<evidence type="ECO:0000259" key="7">
    <source>
        <dbReference type="PROSITE" id="PS50122"/>
    </source>
</evidence>
<comment type="function">
    <text evidence="3">Involved in chemotaxis. Part of a chemotaxis signal transduction system that modulates chemotaxis in response to various stimuli. Catalyzes the demethylation of specific methylglutamate residues introduced into the chemoreceptors (methyl-accepting chemotaxis proteins or MCP) by CheR. Also mediates the irreversible deamidation of specific glutamine residues to glutamic acid.</text>
</comment>
<protein>
    <recommendedName>
        <fullName evidence="3">Protein-glutamate methylesterase/protein-glutamine glutaminase</fullName>
        <ecNumber evidence="3">3.1.1.61</ecNumber>
        <ecNumber evidence="3">3.5.1.44</ecNumber>
    </recommendedName>
</protein>
<dbReference type="InterPro" id="IPR001789">
    <property type="entry name" value="Sig_transdc_resp-reg_receiver"/>
</dbReference>
<dbReference type="CDD" id="cd17541">
    <property type="entry name" value="REC_CheB-like"/>
    <property type="match status" value="1"/>
</dbReference>
<comment type="domain">
    <text evidence="3">Contains a C-terminal catalytic domain, and an N-terminal region which modulates catalytic activity.</text>
</comment>
<dbReference type="SUPFAM" id="SSF52738">
    <property type="entry name" value="Methylesterase CheB, C-terminal domain"/>
    <property type="match status" value="1"/>
</dbReference>
<comment type="PTM">
    <text evidence="3">Phosphorylated by CheA. Phosphorylation of the N-terminal regulatory domain activates the methylesterase activity.</text>
</comment>
<dbReference type="PIRSF" id="PIRSF000876">
    <property type="entry name" value="RR_chemtxs_CheB"/>
    <property type="match status" value="1"/>
</dbReference>
<feature type="domain" description="Response regulatory" evidence="6">
    <location>
        <begin position="5"/>
        <end position="123"/>
    </location>
</feature>
<keyword evidence="3 4" id="KW-0145">Chemotaxis</keyword>
<evidence type="ECO:0000256" key="3">
    <source>
        <dbReference type="HAMAP-Rule" id="MF_00099"/>
    </source>
</evidence>
<feature type="active site" evidence="3 4">
    <location>
        <position position="296"/>
    </location>
</feature>
<dbReference type="RefSeq" id="WP_026680913.1">
    <property type="nucleotide sequence ID" value="NZ_JAGSOT010000004.1"/>
</dbReference>
<organism evidence="8 9">
    <name type="scientific">Virgibacillus salarius</name>
    <dbReference type="NCBI Taxonomy" id="447199"/>
    <lineage>
        <taxon>Bacteria</taxon>
        <taxon>Bacillati</taxon>
        <taxon>Bacillota</taxon>
        <taxon>Bacilli</taxon>
        <taxon>Bacillales</taxon>
        <taxon>Bacillaceae</taxon>
        <taxon>Virgibacillus</taxon>
    </lineage>
</organism>
<dbReference type="PROSITE" id="PS50122">
    <property type="entry name" value="CHEB"/>
    <property type="match status" value="1"/>
</dbReference>
<dbReference type="EC" id="3.5.1.44" evidence="3"/>
<keyword evidence="3 5" id="KW-0597">Phosphoprotein</keyword>
<reference evidence="8" key="1">
    <citation type="submission" date="2021-04" db="EMBL/GenBank/DDBJ databases">
        <title>Isolation and polyphasic classification of algal microorganism.</title>
        <authorList>
            <person name="Wang S."/>
        </authorList>
    </citation>
    <scope>NUCLEOTIDE SEQUENCE</scope>
    <source>
        <strain evidence="8">720a</strain>
    </source>
</reference>
<dbReference type="GO" id="GO:0008984">
    <property type="term" value="F:protein-glutamate methylesterase activity"/>
    <property type="evidence" value="ECO:0007669"/>
    <property type="project" value="UniProtKB-UniRule"/>
</dbReference>
<dbReference type="AlphaFoldDB" id="A0A941DTH0"/>
<dbReference type="Pfam" id="PF01339">
    <property type="entry name" value="CheB_methylest"/>
    <property type="match status" value="1"/>
</dbReference>
<evidence type="ECO:0000313" key="9">
    <source>
        <dbReference type="Proteomes" id="UP000675284"/>
    </source>
</evidence>
<keyword evidence="9" id="KW-1185">Reference proteome</keyword>
<dbReference type="GO" id="GO:0050568">
    <property type="term" value="F:protein-glutamine glutaminase activity"/>
    <property type="evidence" value="ECO:0007669"/>
    <property type="project" value="UniProtKB-UniRule"/>
</dbReference>
<dbReference type="Gene3D" id="3.40.50.180">
    <property type="entry name" value="Methylesterase CheB, C-terminal domain"/>
    <property type="match status" value="1"/>
</dbReference>
<accession>A0A941DTH0</accession>
<dbReference type="HAMAP" id="MF_00099">
    <property type="entry name" value="CheB_chemtxs"/>
    <property type="match status" value="1"/>
</dbReference>